<dbReference type="AlphaFoldDB" id="A0A1R4AAL1"/>
<reference evidence="2 3" key="2">
    <citation type="journal article" date="2013" name="PLoS ONE">
        <title>Whole genome mapping and re-organization of the nuclear and mitochondrial genomes of Babesia microti isolates.</title>
        <authorList>
            <person name="Cornillot E."/>
            <person name="Dassouli A."/>
            <person name="Garg A."/>
            <person name="Pachikara N."/>
            <person name="Randazzo S."/>
            <person name="Depoix D."/>
            <person name="Carcy B."/>
            <person name="Delbecq S."/>
            <person name="Frutos R."/>
            <person name="Silva J.C."/>
            <person name="Sutton R."/>
            <person name="Krause P.J."/>
            <person name="Mamoun C.B."/>
        </authorList>
    </citation>
    <scope>NUCLEOTIDE SEQUENCE [LARGE SCALE GENOMIC DNA]</scope>
    <source>
        <strain evidence="2 3">RI</strain>
    </source>
</reference>
<dbReference type="PROSITE" id="PS50011">
    <property type="entry name" value="PROTEIN_KINASE_DOM"/>
    <property type="match status" value="1"/>
</dbReference>
<dbReference type="GeneID" id="24424314"/>
<reference evidence="2 3" key="1">
    <citation type="journal article" date="2012" name="Nucleic Acids Res.">
        <title>Sequencing of the smallest Apicomplexan genome from the human pathogen Babesia microti.</title>
        <authorList>
            <person name="Cornillot E."/>
            <person name="Hadj-Kaddour K."/>
            <person name="Dassouli A."/>
            <person name="Noel B."/>
            <person name="Ranwez V."/>
            <person name="Vacherie B."/>
            <person name="Augagneur Y."/>
            <person name="Bres V."/>
            <person name="Duclos A."/>
            <person name="Randazzo S."/>
            <person name="Carcy B."/>
            <person name="Debierre-Grockiego F."/>
            <person name="Delbecq S."/>
            <person name="Moubri-Menage K."/>
            <person name="Shams-Eldin H."/>
            <person name="Usmani-Brown S."/>
            <person name="Bringaud F."/>
            <person name="Wincker P."/>
            <person name="Vivares C.P."/>
            <person name="Schwarz R.T."/>
            <person name="Schetters T.P."/>
            <person name="Krause P.J."/>
            <person name="Gorenflot A."/>
            <person name="Berry V."/>
            <person name="Barbe V."/>
            <person name="Ben Mamoun C."/>
        </authorList>
    </citation>
    <scope>NUCLEOTIDE SEQUENCE [LARGE SCALE GENOMIC DNA]</scope>
    <source>
        <strain evidence="2 3">RI</strain>
    </source>
</reference>
<dbReference type="Proteomes" id="UP000002899">
    <property type="component" value="Chromosome II"/>
</dbReference>
<dbReference type="EMBL" id="FO082872">
    <property type="protein sequence ID" value="SJK86025.1"/>
    <property type="molecule type" value="Genomic_DNA"/>
</dbReference>
<dbReference type="PANTHER" id="PTHR44167">
    <property type="entry name" value="OVARIAN-SPECIFIC SERINE/THREONINE-PROTEIN KINASE LOK-RELATED"/>
    <property type="match status" value="1"/>
</dbReference>
<dbReference type="PROSITE" id="PS00108">
    <property type="entry name" value="PROTEIN_KINASE_ST"/>
    <property type="match status" value="1"/>
</dbReference>
<reference evidence="2 3" key="3">
    <citation type="journal article" date="2016" name="Sci. Rep.">
        <title>Genome-wide diversity and gene expression profiling of Babesia microti isolates identify polymorphic genes that mediate host-pathogen interactions.</title>
        <authorList>
            <person name="Silva J.C."/>
            <person name="Cornillot E."/>
            <person name="McCracken C."/>
            <person name="Usmani-Brown S."/>
            <person name="Dwivedi A."/>
            <person name="Ifeonu O.O."/>
            <person name="Crabtree J."/>
            <person name="Gotia H.T."/>
            <person name="Virji A.Z."/>
            <person name="Reynes C."/>
            <person name="Colinge J."/>
            <person name="Kumar V."/>
            <person name="Lawres L."/>
            <person name="Pazzi J.E."/>
            <person name="Pablo J.V."/>
            <person name="Hung C."/>
            <person name="Brancato J."/>
            <person name="Kumari P."/>
            <person name="Orvis J."/>
            <person name="Tretina K."/>
            <person name="Chibucos M."/>
            <person name="Ott S."/>
            <person name="Sadzewicz L."/>
            <person name="Sengamalay N."/>
            <person name="Shetty A.C."/>
            <person name="Su Q."/>
            <person name="Tallon L."/>
            <person name="Fraser C.M."/>
            <person name="Frutos R."/>
            <person name="Molina D.M."/>
            <person name="Krause P.J."/>
            <person name="Ben Mamoun C."/>
        </authorList>
    </citation>
    <scope>NUCLEOTIDE SEQUENCE [LARGE SCALE GENOMIC DNA]</scope>
    <source>
        <strain evidence="2 3">RI</strain>
    </source>
</reference>
<dbReference type="GO" id="GO:0004674">
    <property type="term" value="F:protein serine/threonine kinase activity"/>
    <property type="evidence" value="ECO:0007669"/>
    <property type="project" value="UniProtKB-EC"/>
</dbReference>
<dbReference type="GO" id="GO:0005634">
    <property type="term" value="C:nucleus"/>
    <property type="evidence" value="ECO:0007669"/>
    <property type="project" value="TreeGrafter"/>
</dbReference>
<evidence type="ECO:0000313" key="3">
    <source>
        <dbReference type="Proteomes" id="UP000002899"/>
    </source>
</evidence>
<accession>A0A1R4AAL1</accession>
<dbReference type="InterPro" id="IPR000719">
    <property type="entry name" value="Prot_kinase_dom"/>
</dbReference>
<dbReference type="SMART" id="SM00220">
    <property type="entry name" value="S_TKc"/>
    <property type="match status" value="1"/>
</dbReference>
<dbReference type="PANTHER" id="PTHR44167:SF24">
    <property type="entry name" value="SERINE_THREONINE-PROTEIN KINASE CHK2"/>
    <property type="match status" value="1"/>
</dbReference>
<dbReference type="GO" id="GO:0005737">
    <property type="term" value="C:cytoplasm"/>
    <property type="evidence" value="ECO:0007669"/>
    <property type="project" value="TreeGrafter"/>
</dbReference>
<dbReference type="VEuPathDB" id="PiroplasmaDB:BMR1_02g02655"/>
<proteinExistence type="predicted"/>
<dbReference type="Gene3D" id="1.10.510.10">
    <property type="entry name" value="Transferase(Phosphotransferase) domain 1"/>
    <property type="match status" value="1"/>
</dbReference>
<dbReference type="GO" id="GO:0044773">
    <property type="term" value="P:mitotic DNA damage checkpoint signaling"/>
    <property type="evidence" value="ECO:0007669"/>
    <property type="project" value="TreeGrafter"/>
</dbReference>
<dbReference type="Gene3D" id="3.30.200.20">
    <property type="entry name" value="Phosphorylase Kinase, domain 1"/>
    <property type="match status" value="1"/>
</dbReference>
<feature type="domain" description="Protein kinase" evidence="1">
    <location>
        <begin position="35"/>
        <end position="426"/>
    </location>
</feature>
<dbReference type="OrthoDB" id="343108at2759"/>
<evidence type="ECO:0000313" key="2">
    <source>
        <dbReference type="EMBL" id="SJK86025.1"/>
    </source>
</evidence>
<dbReference type="InterPro" id="IPR011009">
    <property type="entry name" value="Kinase-like_dom_sf"/>
</dbReference>
<keyword evidence="2" id="KW-0808">Transferase</keyword>
<dbReference type="RefSeq" id="XP_021338223.1">
    <property type="nucleotide sequence ID" value="XM_021481599.1"/>
</dbReference>
<dbReference type="Pfam" id="PF00069">
    <property type="entry name" value="Pkinase"/>
    <property type="match status" value="2"/>
</dbReference>
<keyword evidence="2" id="KW-0418">Kinase</keyword>
<keyword evidence="3" id="KW-1185">Reference proteome</keyword>
<gene>
    <name evidence="2" type="ORF">BMR1_02g02655</name>
</gene>
<sequence>MNYGRLVIDRISDYHGISEEVNYWIKNGCMSINQYLIYGKLPRESSSELFLATNILDNSNVILKAYHIETSRRKDGSRFFREDVQVVSSFDKVVDEIIILASCNNIKGVIQILETLHDTKFNIIYLIMPYYPTQLLWWNPYGEYYELTDINFKDSVRDENVILFNEKYAKRIIKEIVQTIHSLHKLGIVHKDIKPENILIKKLLNSDSIEKVKIPSKTNYKYSHQLEPLDLFLWQDSVKINDGNEALKYAKNCMDKSNKNKIPLLKALENLNYKYNPSIWNSHPCTKKNEQLRNPNTDYIIITDFGCSSISEPSDDNLSIFDSDGTPAFTGPECIELIDESKGINGESRDIYSIGVTLFVMLYGVLPFSGNSGIQVFINMSDTKFKVPFHTFRNTSDSVKDLLEKMLIRDYKKRITCQEVLNHPWLKDIN</sequence>
<dbReference type="InterPro" id="IPR008271">
    <property type="entry name" value="Ser/Thr_kinase_AS"/>
</dbReference>
<organism evidence="2 3">
    <name type="scientific">Babesia microti (strain RI)</name>
    <dbReference type="NCBI Taxonomy" id="1133968"/>
    <lineage>
        <taxon>Eukaryota</taxon>
        <taxon>Sar</taxon>
        <taxon>Alveolata</taxon>
        <taxon>Apicomplexa</taxon>
        <taxon>Aconoidasida</taxon>
        <taxon>Piroplasmida</taxon>
        <taxon>Babesiidae</taxon>
        <taxon>Babesia</taxon>
    </lineage>
</organism>
<dbReference type="GO" id="GO:0005524">
    <property type="term" value="F:ATP binding"/>
    <property type="evidence" value="ECO:0007669"/>
    <property type="project" value="InterPro"/>
</dbReference>
<protein>
    <submittedName>
        <fullName evidence="2">Protein kinase domain</fullName>
        <ecNumber evidence="2">2.7.11.1</ecNumber>
    </submittedName>
</protein>
<evidence type="ECO:0000259" key="1">
    <source>
        <dbReference type="PROSITE" id="PS50011"/>
    </source>
</evidence>
<dbReference type="SUPFAM" id="SSF56112">
    <property type="entry name" value="Protein kinase-like (PK-like)"/>
    <property type="match status" value="1"/>
</dbReference>
<name>A0A1R4AAL1_BABMR</name>
<dbReference type="EC" id="2.7.11.1" evidence="2"/>
<dbReference type="KEGG" id="bmic:BMR1_02g02655"/>